<evidence type="ECO:0000256" key="1">
    <source>
        <dbReference type="SAM" id="Coils"/>
    </source>
</evidence>
<organism evidence="2 3">
    <name type="scientific">Paramecium sonneborni</name>
    <dbReference type="NCBI Taxonomy" id="65129"/>
    <lineage>
        <taxon>Eukaryota</taxon>
        <taxon>Sar</taxon>
        <taxon>Alveolata</taxon>
        <taxon>Ciliophora</taxon>
        <taxon>Intramacronucleata</taxon>
        <taxon>Oligohymenophorea</taxon>
        <taxon>Peniculida</taxon>
        <taxon>Parameciidae</taxon>
        <taxon>Paramecium</taxon>
    </lineage>
</organism>
<keyword evidence="3" id="KW-1185">Reference proteome</keyword>
<reference evidence="2" key="1">
    <citation type="submission" date="2021-01" db="EMBL/GenBank/DDBJ databases">
        <authorList>
            <consortium name="Genoscope - CEA"/>
            <person name="William W."/>
        </authorList>
    </citation>
    <scope>NUCLEOTIDE SEQUENCE</scope>
</reference>
<proteinExistence type="predicted"/>
<feature type="coiled-coil region" evidence="1">
    <location>
        <begin position="244"/>
        <end position="289"/>
    </location>
</feature>
<name>A0A8S1KSL3_9CILI</name>
<gene>
    <name evidence="2" type="ORF">PSON_ATCC_30995.1.T0120254</name>
</gene>
<evidence type="ECO:0000313" key="2">
    <source>
        <dbReference type="EMBL" id="CAD8058540.1"/>
    </source>
</evidence>
<dbReference type="AlphaFoldDB" id="A0A8S1KSL3"/>
<evidence type="ECO:0000313" key="3">
    <source>
        <dbReference type="Proteomes" id="UP000692954"/>
    </source>
</evidence>
<protein>
    <submittedName>
        <fullName evidence="2">Uncharacterized protein</fullName>
    </submittedName>
</protein>
<comment type="caution">
    <text evidence="2">The sequence shown here is derived from an EMBL/GenBank/DDBJ whole genome shotgun (WGS) entry which is preliminary data.</text>
</comment>
<sequence length="525" mass="62665">MSQFITNNYFQHFLKNDSNRRVKTLNSISDSCQSKIKKVIIPKNISIDKETLYEQLYLEKLRSKKLSVDNQSLIGALSKIENNFNQMDQNDQKKMLSQSFLKIKQQDLEIQTLKESLQYKIQVELKKQIQELQTELLKYQISSKFEGDQCQLIEDNVNLLNQIESQKQYIIDLEKTRSEYILIRSKFNQLQQILKLKEQQIQKFRDRDPLSEMNLLRNPTQKEKLLMDELTMKKDEIQLLNYKLNQSQSIIQETQNTLTQLDQESKHKIQYLETEKKILIERLEKIQQDYYALLEKQKQIDKYLSQFQKKKIQTSPFIFEDSLFQSATQLPLSPTVSPNDQLIVKQVRKQQIEQVVLELKLTLRKKKVTIQEAENVLFSDENEISVNEIEKKLKDNPFSIKSSTLLARYLIEDYSEKEFVYDPDLKAPQAHVRSVFKNLLQNYKLIFEDQVIETVKILIKQYLLEFCQKKSLSIIKLENIIDCFQFSEIQWNGKHSDYLQQEYYNKYNIFQEFEISKLLKLFDEE</sequence>
<dbReference type="OrthoDB" id="299791at2759"/>
<accession>A0A8S1KSL3</accession>
<keyword evidence="1" id="KW-0175">Coiled coil</keyword>
<dbReference type="EMBL" id="CAJJDN010000012">
    <property type="protein sequence ID" value="CAD8058540.1"/>
    <property type="molecule type" value="Genomic_DNA"/>
</dbReference>
<dbReference type="Proteomes" id="UP000692954">
    <property type="component" value="Unassembled WGS sequence"/>
</dbReference>